<dbReference type="AlphaFoldDB" id="A0A9P8UPI8"/>
<dbReference type="CDD" id="cd00118">
    <property type="entry name" value="LysM"/>
    <property type="match status" value="2"/>
</dbReference>
<keyword evidence="1" id="KW-0147">Chitin-binding</keyword>
<dbReference type="OrthoDB" id="5985073at2759"/>
<name>A0A9P8UPI8_9PEZI</name>
<feature type="chain" id="PRO_5040250230" description="LysM domain-containing protein" evidence="4">
    <location>
        <begin position="22"/>
        <end position="569"/>
    </location>
</feature>
<dbReference type="InterPro" id="IPR052210">
    <property type="entry name" value="LysM1-like"/>
</dbReference>
<keyword evidence="2" id="KW-0843">Virulence</keyword>
<keyword evidence="4" id="KW-0732">Signal</keyword>
<gene>
    <name evidence="6" type="ORF">BKA67DRAFT_515771</name>
</gene>
<dbReference type="PANTHER" id="PTHR34997:SF1">
    <property type="entry name" value="PEPTIDOGLYCAN-BINDING LYSIN DOMAIN"/>
    <property type="match status" value="1"/>
</dbReference>
<proteinExistence type="inferred from homology"/>
<evidence type="ECO:0000259" key="5">
    <source>
        <dbReference type="PROSITE" id="PS51782"/>
    </source>
</evidence>
<feature type="domain" description="LysM" evidence="5">
    <location>
        <begin position="337"/>
        <end position="383"/>
    </location>
</feature>
<evidence type="ECO:0000256" key="1">
    <source>
        <dbReference type="ARBA" id="ARBA00022669"/>
    </source>
</evidence>
<dbReference type="InterPro" id="IPR036779">
    <property type="entry name" value="LysM_dom_sf"/>
</dbReference>
<dbReference type="RefSeq" id="XP_045960215.1">
    <property type="nucleotide sequence ID" value="XM_046097750.1"/>
</dbReference>
<dbReference type="EMBL" id="JAGPXC010000003">
    <property type="protein sequence ID" value="KAH6655950.1"/>
    <property type="molecule type" value="Genomic_DNA"/>
</dbReference>
<dbReference type="Proteomes" id="UP000758603">
    <property type="component" value="Unassembled WGS sequence"/>
</dbReference>
<keyword evidence="7" id="KW-1185">Reference proteome</keyword>
<accession>A0A9P8UPI8</accession>
<organism evidence="6 7">
    <name type="scientific">Truncatella angustata</name>
    <dbReference type="NCBI Taxonomy" id="152316"/>
    <lineage>
        <taxon>Eukaryota</taxon>
        <taxon>Fungi</taxon>
        <taxon>Dikarya</taxon>
        <taxon>Ascomycota</taxon>
        <taxon>Pezizomycotina</taxon>
        <taxon>Sordariomycetes</taxon>
        <taxon>Xylariomycetidae</taxon>
        <taxon>Amphisphaeriales</taxon>
        <taxon>Sporocadaceae</taxon>
        <taxon>Truncatella</taxon>
    </lineage>
</organism>
<dbReference type="Gene3D" id="3.10.350.10">
    <property type="entry name" value="LysM domain"/>
    <property type="match status" value="3"/>
</dbReference>
<feature type="domain" description="LysM" evidence="5">
    <location>
        <begin position="270"/>
        <end position="320"/>
    </location>
</feature>
<dbReference type="InterPro" id="IPR018392">
    <property type="entry name" value="LysM"/>
</dbReference>
<dbReference type="SUPFAM" id="SSF54106">
    <property type="entry name" value="LysM domain"/>
    <property type="match status" value="2"/>
</dbReference>
<protein>
    <recommendedName>
        <fullName evidence="5">LysM domain-containing protein</fullName>
    </recommendedName>
</protein>
<evidence type="ECO:0000313" key="7">
    <source>
        <dbReference type="Proteomes" id="UP000758603"/>
    </source>
</evidence>
<evidence type="ECO:0000313" key="6">
    <source>
        <dbReference type="EMBL" id="KAH6655950.1"/>
    </source>
</evidence>
<sequence>MHCSSSIQSLVWSCLLRFTIASDILNIYTTTSLGNTTASDSCISALVADISCYSSLSRAVTKTNSWGTTALGRLCTQNCTESLQQYVTAVENVCGSDMYNISGTLQTASSAGERLLWRQSVTCITDDSSGEYCNTEFQDAANGTGSSKIGCSQCYLDYLYTIADSEYGKGIVSESYFEERAAACSATSYSFIHTATATTTSTVVSATSNARCNMTDTDTIVYEVQAGDSCISISAAQNVSTGLLASTNALNQNCTYLTIGQNLCLPESCEVYMVQQNDTCDSIVDSLTREVTATTFISWNTNLNSQCLNIASLMGTYICISAVPTNAVTTSNTDCGYWYTIESGDECEDIVDAYGISLDDFYFLNPQLGGSCSSLWLGNAYCVEAVGSIKTYSGYNSTTSSRNYTTLGSTIDTISTRTVNRTTTHFFYSWPAVTTTTVTFNSTVASILADYNLCSSVLAYYDLSEDDDLSDEAYGNDEWMDEYERVCVVDPDALPTVAFNTAIALNTTTSATTGATATAGTATLTETSTSTSATATGLSISLDGTCGYDTSYTCSGSSFGDCCSIYGYW</sequence>
<comment type="caution">
    <text evidence="6">The sequence shown here is derived from an EMBL/GenBank/DDBJ whole genome shotgun (WGS) entry which is preliminary data.</text>
</comment>
<dbReference type="SMART" id="SM00257">
    <property type="entry name" value="LysM"/>
    <property type="match status" value="3"/>
</dbReference>
<reference evidence="6" key="1">
    <citation type="journal article" date="2021" name="Nat. Commun.">
        <title>Genetic determinants of endophytism in the Arabidopsis root mycobiome.</title>
        <authorList>
            <person name="Mesny F."/>
            <person name="Miyauchi S."/>
            <person name="Thiergart T."/>
            <person name="Pickel B."/>
            <person name="Atanasova L."/>
            <person name="Karlsson M."/>
            <person name="Huettel B."/>
            <person name="Barry K.W."/>
            <person name="Haridas S."/>
            <person name="Chen C."/>
            <person name="Bauer D."/>
            <person name="Andreopoulos W."/>
            <person name="Pangilinan J."/>
            <person name="LaButti K."/>
            <person name="Riley R."/>
            <person name="Lipzen A."/>
            <person name="Clum A."/>
            <person name="Drula E."/>
            <person name="Henrissat B."/>
            <person name="Kohler A."/>
            <person name="Grigoriev I.V."/>
            <person name="Martin F.M."/>
            <person name="Hacquard S."/>
        </authorList>
    </citation>
    <scope>NUCLEOTIDE SEQUENCE</scope>
    <source>
        <strain evidence="6">MPI-SDFR-AT-0073</strain>
    </source>
</reference>
<evidence type="ECO:0000256" key="3">
    <source>
        <dbReference type="ARBA" id="ARBA00044955"/>
    </source>
</evidence>
<dbReference type="PANTHER" id="PTHR34997">
    <property type="entry name" value="AM15"/>
    <property type="match status" value="1"/>
</dbReference>
<feature type="domain" description="LysM" evidence="5">
    <location>
        <begin position="220"/>
        <end position="265"/>
    </location>
</feature>
<dbReference type="PROSITE" id="PS51782">
    <property type="entry name" value="LYSM"/>
    <property type="match status" value="3"/>
</dbReference>
<feature type="signal peptide" evidence="4">
    <location>
        <begin position="1"/>
        <end position="21"/>
    </location>
</feature>
<dbReference type="GO" id="GO:0008061">
    <property type="term" value="F:chitin binding"/>
    <property type="evidence" value="ECO:0007669"/>
    <property type="project" value="UniProtKB-KW"/>
</dbReference>
<comment type="similarity">
    <text evidence="3">Belongs to the secreted LysM effector family.</text>
</comment>
<dbReference type="Pfam" id="PF01476">
    <property type="entry name" value="LysM"/>
    <property type="match status" value="3"/>
</dbReference>
<dbReference type="GeneID" id="70126642"/>
<evidence type="ECO:0000256" key="2">
    <source>
        <dbReference type="ARBA" id="ARBA00023026"/>
    </source>
</evidence>
<evidence type="ECO:0000256" key="4">
    <source>
        <dbReference type="SAM" id="SignalP"/>
    </source>
</evidence>